<reference evidence="1" key="1">
    <citation type="submission" date="2020-05" db="EMBL/GenBank/DDBJ databases">
        <title>WGS assembly of Panicum virgatum.</title>
        <authorList>
            <person name="Lovell J.T."/>
            <person name="Jenkins J."/>
            <person name="Shu S."/>
            <person name="Juenger T.E."/>
            <person name="Schmutz J."/>
        </authorList>
    </citation>
    <scope>NUCLEOTIDE SEQUENCE</scope>
    <source>
        <strain evidence="1">AP13</strain>
    </source>
</reference>
<accession>A0A8T0QMZ6</accession>
<dbReference type="Pfam" id="PF06830">
    <property type="entry name" value="Root_cap"/>
    <property type="match status" value="1"/>
</dbReference>
<name>A0A8T0QMZ6_PANVG</name>
<dbReference type="Proteomes" id="UP000823388">
    <property type="component" value="Chromosome 7K"/>
</dbReference>
<comment type="caution">
    <text evidence="1">The sequence shown here is derived from an EMBL/GenBank/DDBJ whole genome shotgun (WGS) entry which is preliminary data.</text>
</comment>
<keyword evidence="2" id="KW-1185">Reference proteome</keyword>
<dbReference type="PANTHER" id="PTHR31656">
    <property type="entry name" value="ROOT CAP DOMAIN-CONTAINING PROTEIN"/>
    <property type="match status" value="1"/>
</dbReference>
<evidence type="ECO:0000313" key="2">
    <source>
        <dbReference type="Proteomes" id="UP000823388"/>
    </source>
</evidence>
<dbReference type="AlphaFoldDB" id="A0A8T0QMZ6"/>
<protein>
    <submittedName>
        <fullName evidence="1">Uncharacterized protein</fullName>
    </submittedName>
</protein>
<organism evidence="1 2">
    <name type="scientific">Panicum virgatum</name>
    <name type="common">Blackwell switchgrass</name>
    <dbReference type="NCBI Taxonomy" id="38727"/>
    <lineage>
        <taxon>Eukaryota</taxon>
        <taxon>Viridiplantae</taxon>
        <taxon>Streptophyta</taxon>
        <taxon>Embryophyta</taxon>
        <taxon>Tracheophyta</taxon>
        <taxon>Spermatophyta</taxon>
        <taxon>Magnoliopsida</taxon>
        <taxon>Liliopsida</taxon>
        <taxon>Poales</taxon>
        <taxon>Poaceae</taxon>
        <taxon>PACMAD clade</taxon>
        <taxon>Panicoideae</taxon>
        <taxon>Panicodae</taxon>
        <taxon>Paniceae</taxon>
        <taxon>Panicinae</taxon>
        <taxon>Panicum</taxon>
        <taxon>Panicum sect. Hiantes</taxon>
    </lineage>
</organism>
<sequence>MDSDTCKPVCDCHKPGAVCEDPKFIRGDGNTFYFHGRRDRDFCLLSDANLHINGHFIGSHVPGLKRDPTWVQAIAVQFSGHRLYVGVLSATAWDDDADRLEVVFDGEPVHVPAVANARWEAPAVPALSVTRTKAANGVAVELAGVFRIAANAVPITEEDSRVHNYGLTADDCLAHLDLAFKFHALTSDVHGVLGQTYRSDYVNRLDVSARMPVMSGERDFVASGLFATDCSVARFGRGSGADALAVASDELAGVKCSTGLDGVGVVCKK</sequence>
<dbReference type="InterPro" id="IPR009646">
    <property type="entry name" value="Root_cap"/>
</dbReference>
<gene>
    <name evidence="1" type="ORF">PVAP13_7KG162600</name>
</gene>
<dbReference type="EMBL" id="CM029049">
    <property type="protein sequence ID" value="KAG2572244.1"/>
    <property type="molecule type" value="Genomic_DNA"/>
</dbReference>
<evidence type="ECO:0000313" key="1">
    <source>
        <dbReference type="EMBL" id="KAG2572244.1"/>
    </source>
</evidence>
<proteinExistence type="predicted"/>